<evidence type="ECO:0000256" key="5">
    <source>
        <dbReference type="SAM" id="MobiDB-lite"/>
    </source>
</evidence>
<feature type="binding site" evidence="3">
    <location>
        <position position="103"/>
    </location>
    <ligand>
        <name>ATP</name>
        <dbReference type="ChEBI" id="CHEBI:30616"/>
    </ligand>
</feature>
<accession>A0AA40BRC4</accession>
<protein>
    <submittedName>
        <fullName evidence="7">Kinase-like domain-containing protein</fullName>
    </submittedName>
</protein>
<dbReference type="PANTHER" id="PTHR44167">
    <property type="entry name" value="OVARIAN-SPECIFIC SERINE/THREONINE-PROTEIN KINASE LOK-RELATED"/>
    <property type="match status" value="1"/>
</dbReference>
<evidence type="ECO:0000256" key="2">
    <source>
        <dbReference type="ARBA" id="ARBA00022840"/>
    </source>
</evidence>
<dbReference type="InterPro" id="IPR008271">
    <property type="entry name" value="Ser/Thr_kinase_AS"/>
</dbReference>
<dbReference type="InterPro" id="IPR011009">
    <property type="entry name" value="Kinase-like_dom_sf"/>
</dbReference>
<dbReference type="PROSITE" id="PS00107">
    <property type="entry name" value="PROTEIN_KINASE_ATP"/>
    <property type="match status" value="1"/>
</dbReference>
<keyword evidence="4" id="KW-0175">Coiled coil</keyword>
<evidence type="ECO:0000256" key="4">
    <source>
        <dbReference type="SAM" id="Coils"/>
    </source>
</evidence>
<reference evidence="7" key="1">
    <citation type="submission" date="2023-06" db="EMBL/GenBank/DDBJ databases">
        <title>Genome-scale phylogeny and comparative genomics of the fungal order Sordariales.</title>
        <authorList>
            <consortium name="Lawrence Berkeley National Laboratory"/>
            <person name="Hensen N."/>
            <person name="Bonometti L."/>
            <person name="Westerberg I."/>
            <person name="Brannstrom I.O."/>
            <person name="Guillou S."/>
            <person name="Cros-Aarteil S."/>
            <person name="Calhoun S."/>
            <person name="Haridas S."/>
            <person name="Kuo A."/>
            <person name="Mondo S."/>
            <person name="Pangilinan J."/>
            <person name="Riley R."/>
            <person name="Labutti K."/>
            <person name="Andreopoulos B."/>
            <person name="Lipzen A."/>
            <person name="Chen C."/>
            <person name="Yanf M."/>
            <person name="Daum C."/>
            <person name="Ng V."/>
            <person name="Clum A."/>
            <person name="Steindorff A."/>
            <person name="Ohm R."/>
            <person name="Martin F."/>
            <person name="Silar P."/>
            <person name="Natvig D."/>
            <person name="Lalanne C."/>
            <person name="Gautier V."/>
            <person name="Ament-Velasquez S.L."/>
            <person name="Kruys A."/>
            <person name="Hutchinson M.I."/>
            <person name="Powell A.J."/>
            <person name="Barry K."/>
            <person name="Miller A.N."/>
            <person name="Grigoriev I.V."/>
            <person name="Debuchy R."/>
            <person name="Gladieux P."/>
            <person name="Thoren M.H."/>
            <person name="Johannesson H."/>
        </authorList>
    </citation>
    <scope>NUCLEOTIDE SEQUENCE</scope>
    <source>
        <strain evidence="7">CBS 540.89</strain>
    </source>
</reference>
<dbReference type="SMART" id="SM00220">
    <property type="entry name" value="S_TKc"/>
    <property type="match status" value="1"/>
</dbReference>
<dbReference type="EMBL" id="JAUKTV010000004">
    <property type="protein sequence ID" value="KAK0738989.1"/>
    <property type="molecule type" value="Genomic_DNA"/>
</dbReference>
<dbReference type="Pfam" id="PF00069">
    <property type="entry name" value="Pkinase"/>
    <property type="match status" value="1"/>
</dbReference>
<feature type="coiled-coil region" evidence="4">
    <location>
        <begin position="407"/>
        <end position="487"/>
    </location>
</feature>
<feature type="compositionally biased region" description="Polar residues" evidence="5">
    <location>
        <begin position="652"/>
        <end position="662"/>
    </location>
</feature>
<dbReference type="GO" id="GO:0004674">
    <property type="term" value="F:protein serine/threonine kinase activity"/>
    <property type="evidence" value="ECO:0007669"/>
    <property type="project" value="TreeGrafter"/>
</dbReference>
<evidence type="ECO:0000256" key="3">
    <source>
        <dbReference type="PROSITE-ProRule" id="PRU10141"/>
    </source>
</evidence>
<dbReference type="CDD" id="cd00180">
    <property type="entry name" value="PKc"/>
    <property type="match status" value="1"/>
</dbReference>
<proteinExistence type="predicted"/>
<dbReference type="Proteomes" id="UP001172159">
    <property type="component" value="Unassembled WGS sequence"/>
</dbReference>
<keyword evidence="1 3" id="KW-0547">Nucleotide-binding</keyword>
<dbReference type="SUPFAM" id="SSF56112">
    <property type="entry name" value="Protein kinase-like (PK-like)"/>
    <property type="match status" value="1"/>
</dbReference>
<comment type="caution">
    <text evidence="7">The sequence shown here is derived from an EMBL/GenBank/DDBJ whole genome shotgun (WGS) entry which is preliminary data.</text>
</comment>
<dbReference type="InterPro" id="IPR017441">
    <property type="entry name" value="Protein_kinase_ATP_BS"/>
</dbReference>
<dbReference type="GO" id="GO:0005524">
    <property type="term" value="F:ATP binding"/>
    <property type="evidence" value="ECO:0007669"/>
    <property type="project" value="UniProtKB-UniRule"/>
</dbReference>
<name>A0AA40BRC4_9PEZI</name>
<dbReference type="AlphaFoldDB" id="A0AA40BRC4"/>
<feature type="region of interest" description="Disordered" evidence="5">
    <location>
        <begin position="596"/>
        <end position="662"/>
    </location>
</feature>
<sequence>MGDSGDGWQTVMPTTHSSIQRLSRDAYAELEACERQILREWEQTHTHWSGVGKHTPLDDHTEAKRLHTRFKLANDTPLGTGSFGVVQKVIYANNGRTICLARKQVRPPHRRFPIQLLREEASVMEKLDHDHIVKLVGTYCISTNLYLLLWPVAVCNLDCLFNDIDHLKSGEGDREDIIKRLHTLDLYNLSAVDKRCQPNSGTCPLKYLQQAMGCVSRAVAYCHQEKIRHLDLKPSNILLNPGRVYIADFGIAKDVGERDHTMTRGPAGTPKWRAPELNQVQCDWSMQAAEVYSLGLVLLNIATVIHGGDLADFDDIIGDLTARGRADKINAYLPRLERLALATQEVQDVNAFTFAPKHTLHLVSRMLDLDAERRPSIFQVDAELIDLGGVEQVYHSNCCRKSTRFVTDRINTKIRALADERDRLKADYTGMLRRLEVLEAKDDTYESRIRKERTTHAENITRLQDILEKERKERKRLEAQLAELQQTYRQPRPSIPRPASDPAQGGLMMRSRPRTHPLPNDPVAPMSPPVKTQAKVAAPTAAPGSRLTYSQTAACAVATKPASPHLVAAALPKTMSPHMLPRRDSLNPHLIPRRDSINRLANSPSPGAPTPGSPNPDLAGYTLRSRNSGSRLPQPVNPATPIRAGTPVLNRDPSSTDSTTYSMNSSVFSRLESSKHSLAETSVAGTPAIGTPALNQERKNSHTAESYEHVEHGSSEDAQIVEMAYGLGISGMERRESVSTRRNSALDNASVASSSIAATAASIGSPHPSGSTLSSPRAAHANLDGQRMTKFKIPSMPTAKSWADVARKERR</sequence>
<gene>
    <name evidence="7" type="ORF">B0T21DRAFT_285579</name>
</gene>
<dbReference type="PROSITE" id="PS00108">
    <property type="entry name" value="PROTEIN_KINASE_ST"/>
    <property type="match status" value="1"/>
</dbReference>
<dbReference type="PROSITE" id="PS50011">
    <property type="entry name" value="PROTEIN_KINASE_DOM"/>
    <property type="match status" value="1"/>
</dbReference>
<feature type="domain" description="Protein kinase" evidence="6">
    <location>
        <begin position="72"/>
        <end position="385"/>
    </location>
</feature>
<evidence type="ECO:0000313" key="7">
    <source>
        <dbReference type="EMBL" id="KAK0738989.1"/>
    </source>
</evidence>
<evidence type="ECO:0000259" key="6">
    <source>
        <dbReference type="PROSITE" id="PS50011"/>
    </source>
</evidence>
<keyword evidence="2 3" id="KW-0067">ATP-binding</keyword>
<dbReference type="GO" id="GO:0044773">
    <property type="term" value="P:mitotic DNA damage checkpoint signaling"/>
    <property type="evidence" value="ECO:0007669"/>
    <property type="project" value="TreeGrafter"/>
</dbReference>
<feature type="region of interest" description="Disordered" evidence="5">
    <location>
        <begin position="487"/>
        <end position="522"/>
    </location>
</feature>
<dbReference type="PANTHER" id="PTHR44167:SF24">
    <property type="entry name" value="SERINE_THREONINE-PROTEIN KINASE CHK2"/>
    <property type="match status" value="1"/>
</dbReference>
<feature type="region of interest" description="Disordered" evidence="5">
    <location>
        <begin position="686"/>
        <end position="705"/>
    </location>
</feature>
<organism evidence="7 8">
    <name type="scientific">Apiosordaria backusii</name>
    <dbReference type="NCBI Taxonomy" id="314023"/>
    <lineage>
        <taxon>Eukaryota</taxon>
        <taxon>Fungi</taxon>
        <taxon>Dikarya</taxon>
        <taxon>Ascomycota</taxon>
        <taxon>Pezizomycotina</taxon>
        <taxon>Sordariomycetes</taxon>
        <taxon>Sordariomycetidae</taxon>
        <taxon>Sordariales</taxon>
        <taxon>Lasiosphaeriaceae</taxon>
        <taxon>Apiosordaria</taxon>
    </lineage>
</organism>
<dbReference type="GO" id="GO:0005634">
    <property type="term" value="C:nucleus"/>
    <property type="evidence" value="ECO:0007669"/>
    <property type="project" value="TreeGrafter"/>
</dbReference>
<dbReference type="InterPro" id="IPR000719">
    <property type="entry name" value="Prot_kinase_dom"/>
</dbReference>
<keyword evidence="8" id="KW-1185">Reference proteome</keyword>
<feature type="region of interest" description="Disordered" evidence="5">
    <location>
        <begin position="760"/>
        <end position="811"/>
    </location>
</feature>
<dbReference type="Gene3D" id="3.30.200.20">
    <property type="entry name" value="Phosphorylase Kinase, domain 1"/>
    <property type="match status" value="1"/>
</dbReference>
<evidence type="ECO:0000256" key="1">
    <source>
        <dbReference type="ARBA" id="ARBA00022741"/>
    </source>
</evidence>
<evidence type="ECO:0000313" key="8">
    <source>
        <dbReference type="Proteomes" id="UP001172159"/>
    </source>
</evidence>
<dbReference type="Gene3D" id="1.10.510.10">
    <property type="entry name" value="Transferase(Phosphotransferase) domain 1"/>
    <property type="match status" value="1"/>
</dbReference>
<keyword evidence="7" id="KW-0808">Transferase</keyword>
<keyword evidence="7" id="KW-0418">Kinase</keyword>
<feature type="compositionally biased region" description="Basic and acidic residues" evidence="5">
    <location>
        <begin position="696"/>
        <end position="705"/>
    </location>
</feature>